<feature type="compositionally biased region" description="Pro residues" evidence="1">
    <location>
        <begin position="21"/>
        <end position="39"/>
    </location>
</feature>
<keyword evidence="3" id="KW-1185">Reference proteome</keyword>
<feature type="region of interest" description="Disordered" evidence="1">
    <location>
        <begin position="1"/>
        <end position="61"/>
    </location>
</feature>
<proteinExistence type="predicted"/>
<name>A0A7J0F3U5_9ERIC</name>
<dbReference type="Proteomes" id="UP000585474">
    <property type="component" value="Unassembled WGS sequence"/>
</dbReference>
<comment type="caution">
    <text evidence="2">The sequence shown here is derived from an EMBL/GenBank/DDBJ whole genome shotgun (WGS) entry which is preliminary data.</text>
</comment>
<dbReference type="EMBL" id="BJWL01000008">
    <property type="protein sequence ID" value="GFY93086.1"/>
    <property type="molecule type" value="Genomic_DNA"/>
</dbReference>
<gene>
    <name evidence="2" type="ORF">Acr_08g0014820</name>
</gene>
<protein>
    <submittedName>
        <fullName evidence="2">Uncharacterized protein</fullName>
    </submittedName>
</protein>
<feature type="compositionally biased region" description="Polar residues" evidence="1">
    <location>
        <begin position="1"/>
        <end position="10"/>
    </location>
</feature>
<accession>A0A7J0F3U5</accession>
<sequence length="96" mass="10327">MRFTPLSLNALSAISPRRRPPPSAPKPSSPTPNPPPPPLSHSSSSPASTTSTESTTTGTESTPLFFLYRVTRSVHQNPFWVDGFAVEPWVVPVLSS</sequence>
<dbReference type="AlphaFoldDB" id="A0A7J0F3U5"/>
<evidence type="ECO:0000313" key="2">
    <source>
        <dbReference type="EMBL" id="GFY93086.1"/>
    </source>
</evidence>
<evidence type="ECO:0000313" key="3">
    <source>
        <dbReference type="Proteomes" id="UP000585474"/>
    </source>
</evidence>
<evidence type="ECO:0000256" key="1">
    <source>
        <dbReference type="SAM" id="MobiDB-lite"/>
    </source>
</evidence>
<feature type="compositionally biased region" description="Low complexity" evidence="1">
    <location>
        <begin position="40"/>
        <end position="61"/>
    </location>
</feature>
<organism evidence="2 3">
    <name type="scientific">Actinidia rufa</name>
    <dbReference type="NCBI Taxonomy" id="165716"/>
    <lineage>
        <taxon>Eukaryota</taxon>
        <taxon>Viridiplantae</taxon>
        <taxon>Streptophyta</taxon>
        <taxon>Embryophyta</taxon>
        <taxon>Tracheophyta</taxon>
        <taxon>Spermatophyta</taxon>
        <taxon>Magnoliopsida</taxon>
        <taxon>eudicotyledons</taxon>
        <taxon>Gunneridae</taxon>
        <taxon>Pentapetalae</taxon>
        <taxon>asterids</taxon>
        <taxon>Ericales</taxon>
        <taxon>Actinidiaceae</taxon>
        <taxon>Actinidia</taxon>
    </lineage>
</organism>
<reference evidence="2 3" key="1">
    <citation type="submission" date="2019-07" db="EMBL/GenBank/DDBJ databases">
        <title>De Novo Assembly of kiwifruit Actinidia rufa.</title>
        <authorList>
            <person name="Sugita-Konishi S."/>
            <person name="Sato K."/>
            <person name="Mori E."/>
            <person name="Abe Y."/>
            <person name="Kisaki G."/>
            <person name="Hamano K."/>
            <person name="Suezawa K."/>
            <person name="Otani M."/>
            <person name="Fukuda T."/>
            <person name="Manabe T."/>
            <person name="Gomi K."/>
            <person name="Tabuchi M."/>
            <person name="Akimitsu K."/>
            <person name="Kataoka I."/>
        </authorList>
    </citation>
    <scope>NUCLEOTIDE SEQUENCE [LARGE SCALE GENOMIC DNA]</scope>
    <source>
        <strain evidence="3">cv. Fuchu</strain>
    </source>
</reference>